<proteinExistence type="predicted"/>
<dbReference type="EMBL" id="CALBWS010000017">
    <property type="protein sequence ID" value="CAH2715503.1"/>
    <property type="molecule type" value="Genomic_DNA"/>
</dbReference>
<evidence type="ECO:0000313" key="1">
    <source>
        <dbReference type="EMBL" id="CAH2715503.1"/>
    </source>
</evidence>
<organism evidence="1 2">
    <name type="scientific">Neobacillus rhizosphaerae</name>
    <dbReference type="NCBI Taxonomy" id="2880965"/>
    <lineage>
        <taxon>Bacteria</taxon>
        <taxon>Bacillati</taxon>
        <taxon>Bacillota</taxon>
        <taxon>Bacilli</taxon>
        <taxon>Bacillales</taxon>
        <taxon>Bacillaceae</taxon>
        <taxon>Neobacillus</taxon>
    </lineage>
</organism>
<reference evidence="1" key="1">
    <citation type="submission" date="2022-04" db="EMBL/GenBank/DDBJ databases">
        <authorList>
            <person name="Criscuolo A."/>
        </authorList>
    </citation>
    <scope>NUCLEOTIDE SEQUENCE</scope>
    <source>
        <strain evidence="1">CIP111895</strain>
    </source>
</reference>
<comment type="caution">
    <text evidence="1">The sequence shown here is derived from an EMBL/GenBank/DDBJ whole genome shotgun (WGS) entry which is preliminary data.</text>
</comment>
<keyword evidence="2" id="KW-1185">Reference proteome</keyword>
<dbReference type="Proteomes" id="UP000838308">
    <property type="component" value="Unassembled WGS sequence"/>
</dbReference>
<dbReference type="InterPro" id="IPR046198">
    <property type="entry name" value="DUF6230"/>
</dbReference>
<dbReference type="Pfam" id="PF19741">
    <property type="entry name" value="DUF6230"/>
    <property type="match status" value="1"/>
</dbReference>
<accession>A0ABM9ES78</accession>
<name>A0ABM9ES78_9BACI</name>
<protein>
    <submittedName>
        <fullName evidence="1">Uncharacterized protein</fullName>
    </submittedName>
</protein>
<sequence>MTAESIIIGGQTVKKKLVFALLGGFLFLGSLLATFGITGVAVAAPLSGFGEFTVKFDKMVGEGFQLYGGVADGATTKNNPVAVNAIDKATINGLEISKEIPALGIRVVITSDKPVVINGLLQKATMVNGDAKFEELTMSENYIADIKDPREAIAKEFTQSANKITIENGNLQTLYLFQKTVSLPGMKVYFEKLK</sequence>
<gene>
    <name evidence="1" type="ORF">BACCIP111895_02687</name>
</gene>
<dbReference type="RefSeq" id="WP_248735785.1">
    <property type="nucleotide sequence ID" value="NZ_CALBWS010000017.1"/>
</dbReference>
<evidence type="ECO:0000313" key="2">
    <source>
        <dbReference type="Proteomes" id="UP000838308"/>
    </source>
</evidence>